<dbReference type="PROSITE" id="PS50928">
    <property type="entry name" value="ABC_TM1"/>
    <property type="match status" value="1"/>
</dbReference>
<evidence type="ECO:0000313" key="9">
    <source>
        <dbReference type="EMBL" id="EHI61004.1"/>
    </source>
</evidence>
<accession>G5IC86</accession>
<keyword evidence="10" id="KW-1185">Reference proteome</keyword>
<evidence type="ECO:0000313" key="10">
    <source>
        <dbReference type="Proteomes" id="UP000005384"/>
    </source>
</evidence>
<evidence type="ECO:0000256" key="2">
    <source>
        <dbReference type="ARBA" id="ARBA00022448"/>
    </source>
</evidence>
<dbReference type="AlphaFoldDB" id="G5IC86"/>
<dbReference type="PANTHER" id="PTHR43744">
    <property type="entry name" value="ABC TRANSPORTER PERMEASE PROTEIN MG189-RELATED-RELATED"/>
    <property type="match status" value="1"/>
</dbReference>
<feature type="transmembrane region" description="Helical" evidence="7">
    <location>
        <begin position="69"/>
        <end position="93"/>
    </location>
</feature>
<gene>
    <name evidence="9" type="ORF">HMPREF9473_01069</name>
</gene>
<keyword evidence="4 7" id="KW-0812">Transmembrane</keyword>
<feature type="transmembrane region" description="Helical" evidence="7">
    <location>
        <begin position="138"/>
        <end position="159"/>
    </location>
</feature>
<dbReference type="InterPro" id="IPR000515">
    <property type="entry name" value="MetI-like"/>
</dbReference>
<feature type="transmembrane region" description="Helical" evidence="7">
    <location>
        <begin position="180"/>
        <end position="202"/>
    </location>
</feature>
<proteinExistence type="inferred from homology"/>
<comment type="subcellular location">
    <subcellularLocation>
        <location evidence="1 7">Cell membrane</location>
        <topology evidence="1 7">Multi-pass membrane protein</topology>
    </subcellularLocation>
</comment>
<protein>
    <recommendedName>
        <fullName evidence="8">ABC transmembrane type-1 domain-containing protein</fullName>
    </recommendedName>
</protein>
<organism evidence="9 10">
    <name type="scientific">Hungatella hathewayi WAL-18680</name>
    <dbReference type="NCBI Taxonomy" id="742737"/>
    <lineage>
        <taxon>Bacteria</taxon>
        <taxon>Bacillati</taxon>
        <taxon>Bacillota</taxon>
        <taxon>Clostridia</taxon>
        <taxon>Lachnospirales</taxon>
        <taxon>Lachnospiraceae</taxon>
        <taxon>Hungatella</taxon>
    </lineage>
</organism>
<feature type="transmembrane region" description="Helical" evidence="7">
    <location>
        <begin position="12"/>
        <end position="34"/>
    </location>
</feature>
<dbReference type="Proteomes" id="UP000005384">
    <property type="component" value="Unassembled WGS sequence"/>
</dbReference>
<dbReference type="InterPro" id="IPR035906">
    <property type="entry name" value="MetI-like_sf"/>
</dbReference>
<comment type="similarity">
    <text evidence="7">Belongs to the binding-protein-dependent transport system permease family.</text>
</comment>
<evidence type="ECO:0000256" key="5">
    <source>
        <dbReference type="ARBA" id="ARBA00022989"/>
    </source>
</evidence>
<evidence type="ECO:0000256" key="4">
    <source>
        <dbReference type="ARBA" id="ARBA00022692"/>
    </source>
</evidence>
<dbReference type="Pfam" id="PF00528">
    <property type="entry name" value="BPD_transp_1"/>
    <property type="match status" value="1"/>
</dbReference>
<keyword evidence="5 7" id="KW-1133">Transmembrane helix</keyword>
<feature type="transmembrane region" description="Helical" evidence="7">
    <location>
        <begin position="105"/>
        <end position="126"/>
    </location>
</feature>
<evidence type="ECO:0000259" key="8">
    <source>
        <dbReference type="PROSITE" id="PS50928"/>
    </source>
</evidence>
<dbReference type="RefSeq" id="WP_006779055.1">
    <property type="nucleotide sequence ID" value="NZ_CP040506.1"/>
</dbReference>
<keyword evidence="2 7" id="KW-0813">Transport</keyword>
<feature type="domain" description="ABC transmembrane type-1" evidence="8">
    <location>
        <begin position="70"/>
        <end position="260"/>
    </location>
</feature>
<dbReference type="EMBL" id="ADLN01000009">
    <property type="protein sequence ID" value="EHI61004.1"/>
    <property type="molecule type" value="Genomic_DNA"/>
</dbReference>
<evidence type="ECO:0000256" key="7">
    <source>
        <dbReference type="RuleBase" id="RU363032"/>
    </source>
</evidence>
<reference evidence="9 10" key="1">
    <citation type="submission" date="2011-08" db="EMBL/GenBank/DDBJ databases">
        <title>The Genome Sequence of Clostridium hathewayi WAL-18680.</title>
        <authorList>
            <consortium name="The Broad Institute Genome Sequencing Platform"/>
            <person name="Earl A."/>
            <person name="Ward D."/>
            <person name="Feldgarden M."/>
            <person name="Gevers D."/>
            <person name="Finegold S.M."/>
            <person name="Summanen P.H."/>
            <person name="Molitoris D.R."/>
            <person name="Song M."/>
            <person name="Daigneault M."/>
            <person name="Allen-Vercoe E."/>
            <person name="Young S.K."/>
            <person name="Zeng Q."/>
            <person name="Gargeya S."/>
            <person name="Fitzgerald M."/>
            <person name="Haas B."/>
            <person name="Abouelleil A."/>
            <person name="Alvarado L."/>
            <person name="Arachchi H.M."/>
            <person name="Berlin A."/>
            <person name="Brown A."/>
            <person name="Chapman S.B."/>
            <person name="Chen Z."/>
            <person name="Dunbar C."/>
            <person name="Freedman E."/>
            <person name="Gearin G."/>
            <person name="Gellesch M."/>
            <person name="Goldberg J."/>
            <person name="Griggs A."/>
            <person name="Gujja S."/>
            <person name="Heiman D."/>
            <person name="Howarth C."/>
            <person name="Larson L."/>
            <person name="Lui A."/>
            <person name="MacDonald P.J.P."/>
            <person name="Montmayeur A."/>
            <person name="Murphy C."/>
            <person name="Neiman D."/>
            <person name="Pearson M."/>
            <person name="Priest M."/>
            <person name="Roberts A."/>
            <person name="Saif S."/>
            <person name="Shea T."/>
            <person name="Shenoy N."/>
            <person name="Sisk P."/>
            <person name="Stolte C."/>
            <person name="Sykes S."/>
            <person name="Wortman J."/>
            <person name="Nusbaum C."/>
            <person name="Birren B."/>
        </authorList>
    </citation>
    <scope>NUCLEOTIDE SEQUENCE [LARGE SCALE GENOMIC DNA]</scope>
    <source>
        <strain evidence="9 10">WAL-18680</strain>
    </source>
</reference>
<evidence type="ECO:0000256" key="6">
    <source>
        <dbReference type="ARBA" id="ARBA00023136"/>
    </source>
</evidence>
<name>G5IC86_9FIRM</name>
<dbReference type="HOGENOM" id="CLU_016047_1_1_9"/>
<keyword evidence="3" id="KW-1003">Cell membrane</keyword>
<dbReference type="SUPFAM" id="SSF161098">
    <property type="entry name" value="MetI-like"/>
    <property type="match status" value="1"/>
</dbReference>
<dbReference type="GO" id="GO:0005886">
    <property type="term" value="C:plasma membrane"/>
    <property type="evidence" value="ECO:0007669"/>
    <property type="project" value="UniProtKB-SubCell"/>
</dbReference>
<dbReference type="GO" id="GO:0055085">
    <property type="term" value="P:transmembrane transport"/>
    <property type="evidence" value="ECO:0007669"/>
    <property type="project" value="InterPro"/>
</dbReference>
<dbReference type="Gene3D" id="1.10.3720.10">
    <property type="entry name" value="MetI-like"/>
    <property type="match status" value="1"/>
</dbReference>
<sequence length="275" mass="31206">MKAKKIRRAAIIVGLTIFLLIELVPLFWCISLSFDREALSSLPAFSLIPKTPTTFNYSVAFQSIPLVRYYLNTIFLTTVNTVIGVFFALMCGYAFAKGDFAFKKFWFLFMMAVMMIPFESRMVPLFLQYKKWGLVNTYIPLIVGNFAYVYGIFFAKQNIEGIPDSLRESAYIDGAGEWRIFWQIIVPLSKPLIATLSILQILSNWNSYLWPLVIIRDQLKQVISVGVAIFNAQQDAIFYGPRMAVAVISAIPLTIAFLFLQKNIVQSIAVSGIKQ</sequence>
<evidence type="ECO:0000256" key="1">
    <source>
        <dbReference type="ARBA" id="ARBA00004651"/>
    </source>
</evidence>
<keyword evidence="6 7" id="KW-0472">Membrane</keyword>
<evidence type="ECO:0000256" key="3">
    <source>
        <dbReference type="ARBA" id="ARBA00022475"/>
    </source>
</evidence>
<dbReference type="CDD" id="cd06261">
    <property type="entry name" value="TM_PBP2"/>
    <property type="match status" value="1"/>
</dbReference>
<feature type="transmembrane region" description="Helical" evidence="7">
    <location>
        <begin position="243"/>
        <end position="260"/>
    </location>
</feature>
<dbReference type="PATRIC" id="fig|742737.3.peg.1074"/>
<comment type="caution">
    <text evidence="9">The sequence shown here is derived from an EMBL/GenBank/DDBJ whole genome shotgun (WGS) entry which is preliminary data.</text>
</comment>
<dbReference type="PANTHER" id="PTHR43744:SF8">
    <property type="entry name" value="SN-GLYCEROL-3-PHOSPHATE TRANSPORT SYSTEM PERMEASE PROTEIN UGPE"/>
    <property type="match status" value="1"/>
</dbReference>
<dbReference type="OrthoDB" id="9787837at2"/>